<gene>
    <name evidence="17" type="ORF">COEU31_23300</name>
</gene>
<evidence type="ECO:0000313" key="17">
    <source>
        <dbReference type="EMBL" id="GFO95284.1"/>
    </source>
</evidence>
<evidence type="ECO:0000256" key="12">
    <source>
        <dbReference type="ARBA" id="ARBA00023012"/>
    </source>
</evidence>
<evidence type="ECO:0000256" key="8">
    <source>
        <dbReference type="ARBA" id="ARBA00022741"/>
    </source>
</evidence>
<dbReference type="InterPro" id="IPR003661">
    <property type="entry name" value="HisK_dim/P_dom"/>
</dbReference>
<evidence type="ECO:0000256" key="5">
    <source>
        <dbReference type="ARBA" id="ARBA00022553"/>
    </source>
</evidence>
<evidence type="ECO:0000256" key="11">
    <source>
        <dbReference type="ARBA" id="ARBA00022989"/>
    </source>
</evidence>
<keyword evidence="4" id="KW-1003">Cell membrane</keyword>
<dbReference type="AlphaFoldDB" id="A0AAI9NZJ3"/>
<evidence type="ECO:0000256" key="7">
    <source>
        <dbReference type="ARBA" id="ARBA00022692"/>
    </source>
</evidence>
<dbReference type="InterPro" id="IPR050398">
    <property type="entry name" value="HssS/ArlS-like"/>
</dbReference>
<comment type="caution">
    <text evidence="17">The sequence shown here is derived from an EMBL/GenBank/DDBJ whole genome shotgun (WGS) entry which is preliminary data.</text>
</comment>
<keyword evidence="13 14" id="KW-0472">Membrane</keyword>
<evidence type="ECO:0000256" key="13">
    <source>
        <dbReference type="ARBA" id="ARBA00023136"/>
    </source>
</evidence>
<sequence length="511" mass="58717">MKMPFKRTLRVKLFVIILLGLILSISAFFAGTFALNSYMKNVYMSDTNTQKRSARQIQSFASYVTSHSIKATDTQALRAWQEQHDNVYILIYNNNDIVFDSDWMIEKKGAYKYVITNSETGEIIILLQDNYGNIRKIKRKASSSSESQKKSDAVTADEGAYYGNSSMLRGDLNEFDYDFYPVLFKDGVFDVCIVDYSDDTIKDVGEIAIFVICCILFIGVIIVYFGREIGRMRRLTNEVMDIKDVDINGPITIHGQDEICMLAENVDTMRQTIIEQLSREREAWQANSDLVTAMAHDIRTPLTVMAGYLELMQNKEYSSQEELDEYIRISAEKAEQLRTMSDKMFRYFYVYSKGGDDLNMEMFPAGPFLDQMLGEYVVLLGENGYQFDIDISDKEAEIYVDLQGMKRITDNVFTNIRKYSDKSKSIDIRVYIDRRKVRIYFRNYINPESSKAESTHIGTLTCQKMAEEMNGSFTTCRKGKVYEATLILPNMLDNDDSHVPTQGLTAILSRK</sequence>
<evidence type="ECO:0000259" key="16">
    <source>
        <dbReference type="PROSITE" id="PS50885"/>
    </source>
</evidence>
<dbReference type="PROSITE" id="PS50885">
    <property type="entry name" value="HAMP"/>
    <property type="match status" value="1"/>
</dbReference>
<dbReference type="Proteomes" id="UP000660047">
    <property type="component" value="Unassembled WGS sequence"/>
</dbReference>
<dbReference type="Gene3D" id="3.30.565.10">
    <property type="entry name" value="Histidine kinase-like ATPase, C-terminal domain"/>
    <property type="match status" value="1"/>
</dbReference>
<feature type="domain" description="HAMP" evidence="16">
    <location>
        <begin position="226"/>
        <end position="278"/>
    </location>
</feature>
<dbReference type="PANTHER" id="PTHR45528:SF1">
    <property type="entry name" value="SENSOR HISTIDINE KINASE CPXA"/>
    <property type="match status" value="1"/>
</dbReference>
<dbReference type="Gene3D" id="6.10.340.10">
    <property type="match status" value="1"/>
</dbReference>
<keyword evidence="7 14" id="KW-0812">Transmembrane</keyword>
<evidence type="ECO:0000256" key="6">
    <source>
        <dbReference type="ARBA" id="ARBA00022679"/>
    </source>
</evidence>
<dbReference type="RefSeq" id="WP_022216934.1">
    <property type="nucleotide sequence ID" value="NZ_BLYL01000016.1"/>
</dbReference>
<dbReference type="Pfam" id="PF00672">
    <property type="entry name" value="HAMP"/>
    <property type="match status" value="1"/>
</dbReference>
<evidence type="ECO:0000256" key="9">
    <source>
        <dbReference type="ARBA" id="ARBA00022777"/>
    </source>
</evidence>
<dbReference type="SMART" id="SM00304">
    <property type="entry name" value="HAMP"/>
    <property type="match status" value="1"/>
</dbReference>
<dbReference type="GO" id="GO:0000155">
    <property type="term" value="F:phosphorelay sensor kinase activity"/>
    <property type="evidence" value="ECO:0007669"/>
    <property type="project" value="InterPro"/>
</dbReference>
<keyword evidence="5" id="KW-0597">Phosphoprotein</keyword>
<name>A0AAI9NZJ3_9FIRM</name>
<comment type="subcellular location">
    <subcellularLocation>
        <location evidence="2">Cell membrane</location>
        <topology evidence="2">Multi-pass membrane protein</topology>
    </subcellularLocation>
</comment>
<dbReference type="EMBL" id="BLYL01000016">
    <property type="protein sequence ID" value="GFO95284.1"/>
    <property type="molecule type" value="Genomic_DNA"/>
</dbReference>
<evidence type="ECO:0000259" key="15">
    <source>
        <dbReference type="PROSITE" id="PS50109"/>
    </source>
</evidence>
<organism evidence="17 18">
    <name type="scientific">Coprococcus eutactus</name>
    <dbReference type="NCBI Taxonomy" id="33043"/>
    <lineage>
        <taxon>Bacteria</taxon>
        <taxon>Bacillati</taxon>
        <taxon>Bacillota</taxon>
        <taxon>Clostridia</taxon>
        <taxon>Lachnospirales</taxon>
        <taxon>Lachnospiraceae</taxon>
        <taxon>Coprococcus</taxon>
    </lineage>
</organism>
<dbReference type="SMART" id="SM00388">
    <property type="entry name" value="HisKA"/>
    <property type="match status" value="1"/>
</dbReference>
<keyword evidence="10" id="KW-0067">ATP-binding</keyword>
<proteinExistence type="predicted"/>
<keyword evidence="11 14" id="KW-1133">Transmembrane helix</keyword>
<protein>
    <recommendedName>
        <fullName evidence="3">histidine kinase</fullName>
        <ecNumber evidence="3">2.7.13.3</ecNumber>
    </recommendedName>
</protein>
<dbReference type="EC" id="2.7.13.3" evidence="3"/>
<feature type="domain" description="Histidine kinase" evidence="15">
    <location>
        <begin position="293"/>
        <end position="492"/>
    </location>
</feature>
<keyword evidence="12" id="KW-0902">Two-component regulatory system</keyword>
<keyword evidence="9" id="KW-0418">Kinase</keyword>
<dbReference type="InterPro" id="IPR005467">
    <property type="entry name" value="His_kinase_dom"/>
</dbReference>
<evidence type="ECO:0000256" key="3">
    <source>
        <dbReference type="ARBA" id="ARBA00012438"/>
    </source>
</evidence>
<feature type="transmembrane region" description="Helical" evidence="14">
    <location>
        <begin position="207"/>
        <end position="226"/>
    </location>
</feature>
<evidence type="ECO:0000256" key="2">
    <source>
        <dbReference type="ARBA" id="ARBA00004651"/>
    </source>
</evidence>
<reference evidence="17" key="1">
    <citation type="submission" date="2020-06" db="EMBL/GenBank/DDBJ databases">
        <title>Characterization of fructooligosaccharide metabolism and fructooligosaccharide-degrading enzymes in human commensal butyrate producers.</title>
        <authorList>
            <person name="Tanno H."/>
            <person name="Fujii T."/>
            <person name="Hirano K."/>
            <person name="Maeno S."/>
            <person name="Tonozuka T."/>
            <person name="Sakamoto M."/>
            <person name="Ohkuma M."/>
            <person name="Tochio T."/>
            <person name="Endo A."/>
        </authorList>
    </citation>
    <scope>NUCLEOTIDE SEQUENCE</scope>
    <source>
        <strain evidence="17">JCM 31265</strain>
    </source>
</reference>
<dbReference type="SUPFAM" id="SSF55874">
    <property type="entry name" value="ATPase domain of HSP90 chaperone/DNA topoisomerase II/histidine kinase"/>
    <property type="match status" value="1"/>
</dbReference>
<evidence type="ECO:0000256" key="10">
    <source>
        <dbReference type="ARBA" id="ARBA00022840"/>
    </source>
</evidence>
<dbReference type="PANTHER" id="PTHR45528">
    <property type="entry name" value="SENSOR HISTIDINE KINASE CPXA"/>
    <property type="match status" value="1"/>
</dbReference>
<dbReference type="Gene3D" id="1.10.287.130">
    <property type="match status" value="1"/>
</dbReference>
<evidence type="ECO:0000256" key="4">
    <source>
        <dbReference type="ARBA" id="ARBA00022475"/>
    </source>
</evidence>
<evidence type="ECO:0000313" key="18">
    <source>
        <dbReference type="Proteomes" id="UP000660047"/>
    </source>
</evidence>
<dbReference type="CDD" id="cd00082">
    <property type="entry name" value="HisKA"/>
    <property type="match status" value="1"/>
</dbReference>
<keyword evidence="8" id="KW-0547">Nucleotide-binding</keyword>
<dbReference type="InterPro" id="IPR036097">
    <property type="entry name" value="HisK_dim/P_sf"/>
</dbReference>
<dbReference type="SUPFAM" id="SSF47384">
    <property type="entry name" value="Homodimeric domain of signal transducing histidine kinase"/>
    <property type="match status" value="1"/>
</dbReference>
<dbReference type="InterPro" id="IPR036890">
    <property type="entry name" value="HATPase_C_sf"/>
</dbReference>
<evidence type="ECO:0000256" key="1">
    <source>
        <dbReference type="ARBA" id="ARBA00000085"/>
    </source>
</evidence>
<comment type="catalytic activity">
    <reaction evidence="1">
        <text>ATP + protein L-histidine = ADP + protein N-phospho-L-histidine.</text>
        <dbReference type="EC" id="2.7.13.3"/>
    </reaction>
</comment>
<dbReference type="GO" id="GO:0005886">
    <property type="term" value="C:plasma membrane"/>
    <property type="evidence" value="ECO:0007669"/>
    <property type="project" value="UniProtKB-SubCell"/>
</dbReference>
<dbReference type="Pfam" id="PF00512">
    <property type="entry name" value="HisKA"/>
    <property type="match status" value="1"/>
</dbReference>
<accession>A0AAI9NZJ3</accession>
<dbReference type="InterPro" id="IPR003660">
    <property type="entry name" value="HAMP_dom"/>
</dbReference>
<dbReference type="PROSITE" id="PS50109">
    <property type="entry name" value="HIS_KIN"/>
    <property type="match status" value="1"/>
</dbReference>
<dbReference type="GO" id="GO:0005524">
    <property type="term" value="F:ATP binding"/>
    <property type="evidence" value="ECO:0007669"/>
    <property type="project" value="UniProtKB-KW"/>
</dbReference>
<evidence type="ECO:0000256" key="14">
    <source>
        <dbReference type="SAM" id="Phobius"/>
    </source>
</evidence>
<keyword evidence="6" id="KW-0808">Transferase</keyword>